<dbReference type="Proteomes" id="UP001500936">
    <property type="component" value="Unassembled WGS sequence"/>
</dbReference>
<keyword evidence="2" id="KW-1185">Reference proteome</keyword>
<evidence type="ECO:0000313" key="2">
    <source>
        <dbReference type="Proteomes" id="UP001500936"/>
    </source>
</evidence>
<evidence type="ECO:0000313" key="1">
    <source>
        <dbReference type="EMBL" id="GAA4420173.1"/>
    </source>
</evidence>
<proteinExistence type="predicted"/>
<sequence length="146" mass="17178">MKRNWETLTATSYQESVAELREALQNQEFDEVALGLDALYESMSQESRRALKSQLIRLMMHILKWTIQPEKRSRSWALSIENARFLIRDLQEERPSLTRAVIERDFWAKAFAQAKREAAIETGKRIDLDTLSWEAVMETDYQLPIE</sequence>
<dbReference type="RefSeq" id="WP_345271323.1">
    <property type="nucleotide sequence ID" value="NZ_BAABHB010000020.1"/>
</dbReference>
<reference evidence="2" key="1">
    <citation type="journal article" date="2019" name="Int. J. Syst. Evol. Microbiol.">
        <title>The Global Catalogue of Microorganisms (GCM) 10K type strain sequencing project: providing services to taxonomists for standard genome sequencing and annotation.</title>
        <authorList>
            <consortium name="The Broad Institute Genomics Platform"/>
            <consortium name="The Broad Institute Genome Sequencing Center for Infectious Disease"/>
            <person name="Wu L."/>
            <person name="Ma J."/>
        </authorList>
    </citation>
    <scope>NUCLEOTIDE SEQUENCE [LARGE SCALE GENOMIC DNA]</scope>
    <source>
        <strain evidence="2">JCM 17925</strain>
    </source>
</reference>
<name>A0ABP8L0V1_9BACT</name>
<organism evidence="1 2">
    <name type="scientific">Nibrella viscosa</name>
    <dbReference type="NCBI Taxonomy" id="1084524"/>
    <lineage>
        <taxon>Bacteria</taxon>
        <taxon>Pseudomonadati</taxon>
        <taxon>Bacteroidota</taxon>
        <taxon>Cytophagia</taxon>
        <taxon>Cytophagales</taxon>
        <taxon>Spirosomataceae</taxon>
        <taxon>Nibrella</taxon>
    </lineage>
</organism>
<dbReference type="EMBL" id="BAABHB010000020">
    <property type="protein sequence ID" value="GAA4420173.1"/>
    <property type="molecule type" value="Genomic_DNA"/>
</dbReference>
<accession>A0ABP8L0V1</accession>
<dbReference type="PANTHER" id="PTHR34235:SF4">
    <property type="entry name" value="SLR0291 PROTEIN"/>
    <property type="match status" value="1"/>
</dbReference>
<comment type="caution">
    <text evidence="1">The sequence shown here is derived from an EMBL/GenBank/DDBJ whole genome shotgun (WGS) entry which is preliminary data.</text>
</comment>
<gene>
    <name evidence="1" type="ORF">GCM10023187_55220</name>
</gene>
<dbReference type="Pfam" id="PF01724">
    <property type="entry name" value="DUF29"/>
    <property type="match status" value="1"/>
</dbReference>
<dbReference type="InterPro" id="IPR002636">
    <property type="entry name" value="DUF29"/>
</dbReference>
<dbReference type="PANTHER" id="PTHR34235">
    <property type="entry name" value="SLR1203 PROTEIN-RELATED"/>
    <property type="match status" value="1"/>
</dbReference>
<dbReference type="Gene3D" id="1.20.1220.20">
    <property type="entry name" value="Uncharcterised protein PF01724"/>
    <property type="match status" value="1"/>
</dbReference>
<protein>
    <submittedName>
        <fullName evidence="1">DUF29 domain-containing protein</fullName>
    </submittedName>
</protein>